<keyword evidence="2" id="KW-1185">Reference proteome</keyword>
<dbReference type="EMBL" id="CASHSV030000109">
    <property type="protein sequence ID" value="CAJ2648565.1"/>
    <property type="molecule type" value="Genomic_DNA"/>
</dbReference>
<sequence>MKLLSGYPKLENLETSYVNGVKDDGGYFKPLSNLIKASISLFEVPFRAVYNVKTLTIFELGRNLRNEETNSYYKALPVFENLTKLQLEWIQGTHDWDEVVNMLQNCPTLQTLEIEKQLHCELPDAILSQIPGCRHTPHLERLDSTIKFIVEFIETENKKLSQFDSTTKPSFWSAPSSTSIFEEKIM</sequence>
<protein>
    <submittedName>
        <fullName evidence="1">Uncharacterized protein</fullName>
    </submittedName>
</protein>
<evidence type="ECO:0000313" key="2">
    <source>
        <dbReference type="Proteomes" id="UP001177021"/>
    </source>
</evidence>
<comment type="caution">
    <text evidence="1">The sequence shown here is derived from an EMBL/GenBank/DDBJ whole genome shotgun (WGS) entry which is preliminary data.</text>
</comment>
<gene>
    <name evidence="1" type="ORF">MILVUS5_LOCUS16888</name>
</gene>
<reference evidence="1" key="1">
    <citation type="submission" date="2023-10" db="EMBL/GenBank/DDBJ databases">
        <authorList>
            <person name="Rodriguez Cubillos JULIANA M."/>
            <person name="De Vega J."/>
        </authorList>
    </citation>
    <scope>NUCLEOTIDE SEQUENCE</scope>
</reference>
<proteinExistence type="predicted"/>
<organism evidence="1 2">
    <name type="scientific">Trifolium pratense</name>
    <name type="common">Red clover</name>
    <dbReference type="NCBI Taxonomy" id="57577"/>
    <lineage>
        <taxon>Eukaryota</taxon>
        <taxon>Viridiplantae</taxon>
        <taxon>Streptophyta</taxon>
        <taxon>Embryophyta</taxon>
        <taxon>Tracheophyta</taxon>
        <taxon>Spermatophyta</taxon>
        <taxon>Magnoliopsida</taxon>
        <taxon>eudicotyledons</taxon>
        <taxon>Gunneridae</taxon>
        <taxon>Pentapetalae</taxon>
        <taxon>rosids</taxon>
        <taxon>fabids</taxon>
        <taxon>Fabales</taxon>
        <taxon>Fabaceae</taxon>
        <taxon>Papilionoideae</taxon>
        <taxon>50 kb inversion clade</taxon>
        <taxon>NPAAA clade</taxon>
        <taxon>Hologalegina</taxon>
        <taxon>IRL clade</taxon>
        <taxon>Trifolieae</taxon>
        <taxon>Trifolium</taxon>
    </lineage>
</organism>
<accession>A0ACB0JYC5</accession>
<name>A0ACB0JYC5_TRIPR</name>
<dbReference type="Proteomes" id="UP001177021">
    <property type="component" value="Unassembled WGS sequence"/>
</dbReference>
<evidence type="ECO:0000313" key="1">
    <source>
        <dbReference type="EMBL" id="CAJ2648565.1"/>
    </source>
</evidence>